<dbReference type="AlphaFoldDB" id="A0A9X1U0F6"/>
<proteinExistence type="predicted"/>
<comment type="caution">
    <text evidence="2">The sequence shown here is derived from an EMBL/GenBank/DDBJ whole genome shotgun (WGS) entry which is preliminary data.</text>
</comment>
<evidence type="ECO:0000259" key="1">
    <source>
        <dbReference type="Pfam" id="PF10335"/>
    </source>
</evidence>
<dbReference type="RefSeq" id="WP_236118567.1">
    <property type="nucleotide sequence ID" value="NZ_JAKGSI010000003.1"/>
</dbReference>
<organism evidence="2 3">
    <name type="scientific">Corynebacterium uropygiale</name>
    <dbReference type="NCBI Taxonomy" id="1775911"/>
    <lineage>
        <taxon>Bacteria</taxon>
        <taxon>Bacillati</taxon>
        <taxon>Actinomycetota</taxon>
        <taxon>Actinomycetes</taxon>
        <taxon>Mycobacteriales</taxon>
        <taxon>Corynebacteriaceae</taxon>
        <taxon>Corynebacterium</taxon>
    </lineage>
</organism>
<gene>
    <name evidence="2" type="ORF">L1O03_06115</name>
</gene>
<evidence type="ECO:0000313" key="3">
    <source>
        <dbReference type="Proteomes" id="UP001139336"/>
    </source>
</evidence>
<reference evidence="2" key="1">
    <citation type="submission" date="2022-01" db="EMBL/GenBank/DDBJ databases">
        <title>Corynebacterium sp. nov isolated from isolated from the feces of the greater white-fronted geese (Anser albifrons) at Poyang Lake, PR China.</title>
        <authorList>
            <person name="Liu Q."/>
        </authorList>
    </citation>
    <scope>NUCLEOTIDE SEQUENCE</scope>
    <source>
        <strain evidence="2">JCM 32435</strain>
    </source>
</reference>
<evidence type="ECO:0000313" key="2">
    <source>
        <dbReference type="EMBL" id="MCF4006754.1"/>
    </source>
</evidence>
<sequence length="296" mass="32208">MASSASSPWQEFHPSLRDLADLAPRCHDVPTARGVLAESHELFRNAIAHEEDPFLLTAWYSHVVREALLSPAVQHAGGWTSSSHPVLTGAVGRGEALPDSPIEWLWWEEGTLRPDETDTLSGLLEEAGLPYRESTLTPRTIIDVSEEDLGTPVHPLSDEQRISLLRHAVEHTPPAVHAADGGLPDLSASLHIRDHLLVPIVHVAQWATATTPGSEHTTLHRLEVARDAGALTDAEQSALSQGFRSGVRLQLQRWSDRVYDSDVSVADLPALQRSEYGAAAREVAQALHALSSRILG</sequence>
<dbReference type="EMBL" id="JAKGSI010000003">
    <property type="protein sequence ID" value="MCF4006754.1"/>
    <property type="molecule type" value="Genomic_DNA"/>
</dbReference>
<dbReference type="InterPro" id="IPR018821">
    <property type="entry name" value="DUF294_put_nucleoTrafse_sb-bd"/>
</dbReference>
<protein>
    <recommendedName>
        <fullName evidence="1">DUF294 domain-containing protein</fullName>
    </recommendedName>
</protein>
<dbReference type="Proteomes" id="UP001139336">
    <property type="component" value="Unassembled WGS sequence"/>
</dbReference>
<accession>A0A9X1U0F6</accession>
<keyword evidence="3" id="KW-1185">Reference proteome</keyword>
<name>A0A9X1U0F6_9CORY</name>
<feature type="domain" description="DUF294" evidence="1">
    <location>
        <begin position="188"/>
        <end position="292"/>
    </location>
</feature>
<dbReference type="Pfam" id="PF10335">
    <property type="entry name" value="DUF294_C"/>
    <property type="match status" value="1"/>
</dbReference>